<comment type="caution">
    <text evidence="3">The sequence shown here is derived from an EMBL/GenBank/DDBJ whole genome shotgun (WGS) entry which is preliminary data.</text>
</comment>
<organism evidence="3 4">
    <name type="scientific">Chrysophaeum taylorii</name>
    <dbReference type="NCBI Taxonomy" id="2483200"/>
    <lineage>
        <taxon>Eukaryota</taxon>
        <taxon>Sar</taxon>
        <taxon>Stramenopiles</taxon>
        <taxon>Ochrophyta</taxon>
        <taxon>Pelagophyceae</taxon>
        <taxon>Pelagomonadales</taxon>
        <taxon>Pelagomonadaceae</taxon>
        <taxon>Chrysophaeum</taxon>
    </lineage>
</organism>
<name>A0AAD7XM26_9STRA</name>
<evidence type="ECO:0000256" key="1">
    <source>
        <dbReference type="SAM" id="SignalP"/>
    </source>
</evidence>
<proteinExistence type="predicted"/>
<keyword evidence="1" id="KW-0732">Signal</keyword>
<keyword evidence="4" id="KW-1185">Reference proteome</keyword>
<sequence length="322" mass="35373">MVYNAVLLFFSFFAAARCARLYTMEVCGHQEFTLESLEAVLESQRQVWEQLGIDRPWWSVLSSSEYDDKSALDDRQALEFYATGEEEVRRALEAVDRAVASRARAAYLPWGGGGFGSVALDFGCGVGRLANALARRFFTVLCVDHSARHLDASRATVSRLFPRRAARVVPVPTTAAASELAGHLPSAARPEFVLSLLSLQHMIPQLQVAAVEHLCDALADGGLGYVQLLTGYSPAPFIDAHCDPARAVLEPGMQLHYLPLDEVVGHLAARGCRALGVERCDRFVSIPERNSTSHCVVFAKSGDDPTIFYHDLESLRVKNPRL</sequence>
<feature type="chain" id="PRO_5041938362" description="Methyltransferase type 12 domain-containing protein" evidence="1">
    <location>
        <begin position="19"/>
        <end position="322"/>
    </location>
</feature>
<dbReference type="Pfam" id="PF08242">
    <property type="entry name" value="Methyltransf_12"/>
    <property type="match status" value="1"/>
</dbReference>
<protein>
    <recommendedName>
        <fullName evidence="2">Methyltransferase type 12 domain-containing protein</fullName>
    </recommendedName>
</protein>
<accession>A0AAD7XM26</accession>
<dbReference type="AlphaFoldDB" id="A0AAD7XM26"/>
<dbReference type="Proteomes" id="UP001230188">
    <property type="component" value="Unassembled WGS sequence"/>
</dbReference>
<gene>
    <name evidence="3" type="ORF">CTAYLR_007964</name>
</gene>
<evidence type="ECO:0000259" key="2">
    <source>
        <dbReference type="Pfam" id="PF08242"/>
    </source>
</evidence>
<dbReference type="SUPFAM" id="SSF53335">
    <property type="entry name" value="S-adenosyl-L-methionine-dependent methyltransferases"/>
    <property type="match status" value="1"/>
</dbReference>
<dbReference type="InterPro" id="IPR013217">
    <property type="entry name" value="Methyltransf_12"/>
</dbReference>
<feature type="domain" description="Methyltransferase type 12" evidence="2">
    <location>
        <begin position="120"/>
        <end position="222"/>
    </location>
</feature>
<feature type="signal peptide" evidence="1">
    <location>
        <begin position="1"/>
        <end position="18"/>
    </location>
</feature>
<reference evidence="3" key="1">
    <citation type="submission" date="2023-01" db="EMBL/GenBank/DDBJ databases">
        <title>Metagenome sequencing of chrysophaentin producing Chrysophaeum taylorii.</title>
        <authorList>
            <person name="Davison J."/>
            <person name="Bewley C."/>
        </authorList>
    </citation>
    <scope>NUCLEOTIDE SEQUENCE</scope>
    <source>
        <strain evidence="3">NIES-1699</strain>
    </source>
</reference>
<evidence type="ECO:0000313" key="4">
    <source>
        <dbReference type="Proteomes" id="UP001230188"/>
    </source>
</evidence>
<dbReference type="InterPro" id="IPR029063">
    <property type="entry name" value="SAM-dependent_MTases_sf"/>
</dbReference>
<dbReference type="Gene3D" id="3.40.50.150">
    <property type="entry name" value="Vaccinia Virus protein VP39"/>
    <property type="match status" value="1"/>
</dbReference>
<evidence type="ECO:0000313" key="3">
    <source>
        <dbReference type="EMBL" id="KAJ8601020.1"/>
    </source>
</evidence>
<dbReference type="EMBL" id="JAQMWT010000457">
    <property type="protein sequence ID" value="KAJ8601020.1"/>
    <property type="molecule type" value="Genomic_DNA"/>
</dbReference>